<dbReference type="Gene3D" id="3.30.70.330">
    <property type="match status" value="1"/>
</dbReference>
<dbReference type="GO" id="GO:0043565">
    <property type="term" value="F:sequence-specific DNA binding"/>
    <property type="evidence" value="ECO:0007669"/>
    <property type="project" value="InterPro"/>
</dbReference>
<dbReference type="PANTHER" id="PTHR46354:SF9">
    <property type="entry name" value="PROTEIN INAPERTURATE POLLEN1"/>
    <property type="match status" value="1"/>
</dbReference>
<keyword evidence="4" id="KW-1185">Reference proteome</keyword>
<dbReference type="GO" id="GO:0003723">
    <property type="term" value="F:RNA binding"/>
    <property type="evidence" value="ECO:0007669"/>
    <property type="project" value="UniProtKB-UniRule"/>
</dbReference>
<evidence type="ECO:0000313" key="4">
    <source>
        <dbReference type="Proteomes" id="UP000504610"/>
    </source>
</evidence>
<gene>
    <name evidence="5" type="primary">LOC108853201</name>
</gene>
<dbReference type="InterPro" id="IPR035979">
    <property type="entry name" value="RBD_domain_sf"/>
</dbReference>
<feature type="domain" description="RRM" evidence="2">
    <location>
        <begin position="284"/>
        <end position="360"/>
    </location>
</feature>
<dbReference type="GeneID" id="108853201"/>
<evidence type="ECO:0000259" key="3">
    <source>
        <dbReference type="PROSITE" id="PS51806"/>
    </source>
</evidence>
<evidence type="ECO:0000313" key="5">
    <source>
        <dbReference type="RefSeq" id="XP_018482150.1"/>
    </source>
</evidence>
<dbReference type="Proteomes" id="UP000504610">
    <property type="component" value="Chromosome 4"/>
</dbReference>
<accession>A0A6J0NCA1</accession>
<dbReference type="OrthoDB" id="1058184at2759"/>
<proteinExistence type="predicted"/>
<protein>
    <submittedName>
        <fullName evidence="5">Protein INAPERTURATE POLLEN1</fullName>
    </submittedName>
</protein>
<organism evidence="4 5">
    <name type="scientific">Raphanus sativus</name>
    <name type="common">Radish</name>
    <name type="synonym">Raphanus raphanistrum var. sativus</name>
    <dbReference type="NCBI Taxonomy" id="3726"/>
    <lineage>
        <taxon>Eukaryota</taxon>
        <taxon>Viridiplantae</taxon>
        <taxon>Streptophyta</taxon>
        <taxon>Embryophyta</taxon>
        <taxon>Tracheophyta</taxon>
        <taxon>Spermatophyta</taxon>
        <taxon>Magnoliopsida</taxon>
        <taxon>eudicotyledons</taxon>
        <taxon>Gunneridae</taxon>
        <taxon>Pentapetalae</taxon>
        <taxon>rosids</taxon>
        <taxon>malvids</taxon>
        <taxon>Brassicales</taxon>
        <taxon>Brassicaceae</taxon>
        <taxon>Brassiceae</taxon>
        <taxon>Raphanus</taxon>
    </lineage>
</organism>
<dbReference type="GO" id="GO:0006351">
    <property type="term" value="P:DNA-templated transcription"/>
    <property type="evidence" value="ECO:0007669"/>
    <property type="project" value="InterPro"/>
</dbReference>
<reference evidence="4" key="1">
    <citation type="journal article" date="2019" name="Database">
        <title>The radish genome database (RadishGD): an integrated information resource for radish genomics.</title>
        <authorList>
            <person name="Yu H.J."/>
            <person name="Baek S."/>
            <person name="Lee Y.J."/>
            <person name="Cho A."/>
            <person name="Mun J.H."/>
        </authorList>
    </citation>
    <scope>NUCLEOTIDE SEQUENCE [LARGE SCALE GENOMIC DNA]</scope>
    <source>
        <strain evidence="4">cv. WK10039</strain>
    </source>
</reference>
<dbReference type="SUPFAM" id="SSF54928">
    <property type="entry name" value="RNA-binding domain, RBD"/>
    <property type="match status" value="1"/>
</dbReference>
<dbReference type="PANTHER" id="PTHR46354">
    <property type="entry name" value="DOG1 DOMAIN-CONTAINING PROTEIN"/>
    <property type="match status" value="1"/>
</dbReference>
<name>A0A6J0NCA1_RAPSA</name>
<dbReference type="InterPro" id="IPR000504">
    <property type="entry name" value="RRM_dom"/>
</dbReference>
<feature type="domain" description="DOG1" evidence="3">
    <location>
        <begin position="12"/>
        <end position="239"/>
    </location>
</feature>
<dbReference type="AlphaFoldDB" id="A0A6J0NCA1"/>
<dbReference type="RefSeq" id="XP_018482150.1">
    <property type="nucleotide sequence ID" value="XM_018626648.2"/>
</dbReference>
<reference evidence="5" key="2">
    <citation type="submission" date="2025-08" db="UniProtKB">
        <authorList>
            <consortium name="RefSeq"/>
        </authorList>
    </citation>
    <scope>IDENTIFICATION</scope>
    <source>
        <tissue evidence="5">Leaf</tissue>
    </source>
</reference>
<dbReference type="InterPro" id="IPR025422">
    <property type="entry name" value="TGA_domain"/>
</dbReference>
<sequence>MAGDLFRRNRPFYLIDGFYTEWSEHLNKRCIPLFRDSPPSAVNNGAVFSDLISYYDTIDHYANRDTISYFLFPSWRVNSLETSILFLGDIHPHLFFSLVQSFRDPNRDHGDLAAWRALAFPANHFVDDVKNKINNTVSRLLREMSEAHERFIQGCSDNWVSWFHSSQRGRQSVTVMETAASVTLGEEFVRIFREANQLRKTTIADIVDLSNENQAALFLEGVCEFLAGFRHQLAHVPARFFANQASPHYLLAYQQMMQQYAAQLPPPNYSTAPLMIRNQPERLHDIYVWNLDLNVTRDMLRQMFRRYPSVRVVQIENDTGRNQKYGVVSFADEREKRRAMHEMNGAPLLNRPMDIRRAAHSNT</sequence>
<evidence type="ECO:0000259" key="2">
    <source>
        <dbReference type="PROSITE" id="PS50102"/>
    </source>
</evidence>
<keyword evidence="1" id="KW-0694">RNA-binding</keyword>
<dbReference type="InterPro" id="IPR012677">
    <property type="entry name" value="Nucleotide-bd_a/b_plait_sf"/>
</dbReference>
<dbReference type="InterPro" id="IPR051886">
    <property type="entry name" value="Seed_Dev/Stress_Resp_Reg"/>
</dbReference>
<dbReference type="Pfam" id="PF00076">
    <property type="entry name" value="RRM_1"/>
    <property type="match status" value="1"/>
</dbReference>
<dbReference type="PROSITE" id="PS50102">
    <property type="entry name" value="RRM"/>
    <property type="match status" value="1"/>
</dbReference>
<dbReference type="SMART" id="SM00360">
    <property type="entry name" value="RRM"/>
    <property type="match status" value="1"/>
</dbReference>
<evidence type="ECO:0000256" key="1">
    <source>
        <dbReference type="PROSITE-ProRule" id="PRU00176"/>
    </source>
</evidence>
<dbReference type="KEGG" id="rsz:108853201"/>
<dbReference type="PROSITE" id="PS51806">
    <property type="entry name" value="DOG1"/>
    <property type="match status" value="1"/>
</dbReference>